<dbReference type="FunFam" id="3.40.390.10:FF:000013">
    <property type="entry name" value="Mitochondrial intermediate peptidase"/>
    <property type="match status" value="1"/>
</dbReference>
<dbReference type="PANTHER" id="PTHR11804:SF79">
    <property type="entry name" value="MITOCHONDRIAL INTERMEDIATE PEPTIDASE"/>
    <property type="match status" value="1"/>
</dbReference>
<reference evidence="12" key="1">
    <citation type="submission" date="2022-07" db="EMBL/GenBank/DDBJ databases">
        <authorList>
            <person name="Trinca V."/>
            <person name="Uliana J.V.C."/>
            <person name="Torres T.T."/>
            <person name="Ward R.J."/>
            <person name="Monesi N."/>
        </authorList>
    </citation>
    <scope>NUCLEOTIDE SEQUENCE</scope>
    <source>
        <strain evidence="12">HSMRA1968</strain>
        <tissue evidence="12">Whole embryos</tissue>
    </source>
</reference>
<organism evidence="12 13">
    <name type="scientific">Pseudolycoriella hygida</name>
    <dbReference type="NCBI Taxonomy" id="35572"/>
    <lineage>
        <taxon>Eukaryota</taxon>
        <taxon>Metazoa</taxon>
        <taxon>Ecdysozoa</taxon>
        <taxon>Arthropoda</taxon>
        <taxon>Hexapoda</taxon>
        <taxon>Insecta</taxon>
        <taxon>Pterygota</taxon>
        <taxon>Neoptera</taxon>
        <taxon>Endopterygota</taxon>
        <taxon>Diptera</taxon>
        <taxon>Nematocera</taxon>
        <taxon>Sciaroidea</taxon>
        <taxon>Sciaridae</taxon>
        <taxon>Pseudolycoriella</taxon>
    </lineage>
</organism>
<dbReference type="InterPro" id="IPR024077">
    <property type="entry name" value="Neurolysin/TOP_dom2"/>
</dbReference>
<dbReference type="GO" id="GO:0004222">
    <property type="term" value="F:metalloendopeptidase activity"/>
    <property type="evidence" value="ECO:0007669"/>
    <property type="project" value="InterPro"/>
</dbReference>
<comment type="cofactor">
    <cofactor evidence="10">
        <name>Zn(2+)</name>
        <dbReference type="ChEBI" id="CHEBI:29105"/>
    </cofactor>
    <text evidence="10">Binds 1 zinc ion.</text>
</comment>
<dbReference type="GO" id="GO:0046872">
    <property type="term" value="F:metal ion binding"/>
    <property type="evidence" value="ECO:0007669"/>
    <property type="project" value="UniProtKB-UniRule"/>
</dbReference>
<evidence type="ECO:0000256" key="5">
    <source>
        <dbReference type="ARBA" id="ARBA00022801"/>
    </source>
</evidence>
<keyword evidence="9" id="KW-0496">Mitochondrion</keyword>
<dbReference type="SUPFAM" id="SSF55486">
    <property type="entry name" value="Metalloproteases ('zincins'), catalytic domain"/>
    <property type="match status" value="1"/>
</dbReference>
<dbReference type="Gene3D" id="1.10.1370.10">
    <property type="entry name" value="Neurolysin, domain 3"/>
    <property type="match status" value="1"/>
</dbReference>
<evidence type="ECO:0000256" key="7">
    <source>
        <dbReference type="ARBA" id="ARBA00022946"/>
    </source>
</evidence>
<evidence type="ECO:0000259" key="11">
    <source>
        <dbReference type="Pfam" id="PF01432"/>
    </source>
</evidence>
<dbReference type="AlphaFoldDB" id="A0A9Q0S3R5"/>
<evidence type="ECO:0000256" key="4">
    <source>
        <dbReference type="ARBA" id="ARBA00022723"/>
    </source>
</evidence>
<dbReference type="PANTHER" id="PTHR11804">
    <property type="entry name" value="PROTEASE M3 THIMET OLIGOPEPTIDASE-RELATED"/>
    <property type="match status" value="1"/>
</dbReference>
<feature type="domain" description="Peptidase M3A/M3B catalytic" evidence="11">
    <location>
        <begin position="242"/>
        <end position="679"/>
    </location>
</feature>
<evidence type="ECO:0000256" key="3">
    <source>
        <dbReference type="ARBA" id="ARBA00022670"/>
    </source>
</evidence>
<evidence type="ECO:0000256" key="8">
    <source>
        <dbReference type="ARBA" id="ARBA00023049"/>
    </source>
</evidence>
<evidence type="ECO:0000256" key="6">
    <source>
        <dbReference type="ARBA" id="ARBA00022833"/>
    </source>
</evidence>
<evidence type="ECO:0000256" key="10">
    <source>
        <dbReference type="RuleBase" id="RU003435"/>
    </source>
</evidence>
<keyword evidence="13" id="KW-1185">Reference proteome</keyword>
<keyword evidence="3 10" id="KW-0645">Protease</keyword>
<dbReference type="GO" id="GO:0006518">
    <property type="term" value="P:peptide metabolic process"/>
    <property type="evidence" value="ECO:0007669"/>
    <property type="project" value="TreeGrafter"/>
</dbReference>
<evidence type="ECO:0000256" key="1">
    <source>
        <dbReference type="ARBA" id="ARBA00004173"/>
    </source>
</evidence>
<dbReference type="InterPro" id="IPR001567">
    <property type="entry name" value="Pept_M3A_M3B_dom"/>
</dbReference>
<keyword evidence="6 10" id="KW-0862">Zinc</keyword>
<sequence>MYSILNGSKICAKSPLSPCLLRRVSTCLVTSFNSKPVQRINITQQRTGIFGINELQSPVGFYILKENVINKTEDLIKEATGTNRKRKIVEVFDELSDSLCKVADLAEFIRLAHPKKAYGDAAEDACICVSGVVEKLNTHKELYKALKNVVDSKDTFETTAIDDHVAKLFLFDFEQCGIHLEERQRQKVVYLNDMILQLGQRFMTGAVHPRQVSKSVLPDSIKPYFSAEGDKVLVSGFYADGNAVARETAYRLFLYPDDHQEYLLSELIKLRHELAEKCDFPTYAHRALKSSTVETPQMVNEFLIKFTEQLRPRAEHDFKIMTRMKQKENGDDSKLAAWDTPYYTAKLKKQWLQVSASEFTPYFSLGGCMEGISNLMKCLYGIVLENTEMEPGESWADDIYKLAVIHETEGLLGHIYCDFYDRQGKPNQDCHFTIRGGKSLADGSYQNPIVVVMLNLSPPRWSSPTLLTPAMVDNLFHEMGHAMHSMLARTEYQHVTGTRCSTDFAEVPSVLMEYFASDPRVLSTFAKHFQTQEPMPADMLRRLSMSKHLFASSETQLQVFYSALDQRYHGDPKRITGTTTDVLKSVQSEYYSLPYVDNTAWQLRFSHLVGYGAKYYSYLISRAIASWIWQTYFEADPFSRSNGERYRRECLTFGGGIPSKQLVANFLQRDVTPENLTQSLINELDIKNKEIEAMSGEVGISFKS</sequence>
<name>A0A9Q0S3R5_9DIPT</name>
<dbReference type="GO" id="GO:0006627">
    <property type="term" value="P:protein processing involved in protein targeting to mitochondrion"/>
    <property type="evidence" value="ECO:0007669"/>
    <property type="project" value="TreeGrafter"/>
</dbReference>
<keyword evidence="5 10" id="KW-0378">Hydrolase</keyword>
<protein>
    <submittedName>
        <fullName evidence="12">Mitochondrial intermediate peptidase</fullName>
    </submittedName>
</protein>
<dbReference type="Pfam" id="PF01432">
    <property type="entry name" value="Peptidase_M3"/>
    <property type="match status" value="1"/>
</dbReference>
<comment type="subcellular location">
    <subcellularLocation>
        <location evidence="1">Mitochondrion</location>
    </subcellularLocation>
</comment>
<evidence type="ECO:0000313" key="13">
    <source>
        <dbReference type="Proteomes" id="UP001151699"/>
    </source>
</evidence>
<dbReference type="InterPro" id="IPR045090">
    <property type="entry name" value="Pept_M3A_M3B"/>
</dbReference>
<dbReference type="GO" id="GO:0005739">
    <property type="term" value="C:mitochondrion"/>
    <property type="evidence" value="ECO:0007669"/>
    <property type="project" value="UniProtKB-SubCell"/>
</dbReference>
<evidence type="ECO:0000256" key="2">
    <source>
        <dbReference type="ARBA" id="ARBA00006040"/>
    </source>
</evidence>
<dbReference type="OrthoDB" id="17530at2759"/>
<accession>A0A9Q0S3R5</accession>
<evidence type="ECO:0000313" key="12">
    <source>
        <dbReference type="EMBL" id="KAJ6642270.1"/>
    </source>
</evidence>
<keyword evidence="8 10" id="KW-0482">Metalloprotease</keyword>
<dbReference type="Gene3D" id="3.40.390.10">
    <property type="entry name" value="Collagenase (Catalytic Domain)"/>
    <property type="match status" value="1"/>
</dbReference>
<comment type="caution">
    <text evidence="12">The sequence shown here is derived from an EMBL/GenBank/DDBJ whole genome shotgun (WGS) entry which is preliminary data.</text>
</comment>
<dbReference type="EMBL" id="WJQU01000002">
    <property type="protein sequence ID" value="KAJ6642270.1"/>
    <property type="molecule type" value="Genomic_DNA"/>
</dbReference>
<keyword evidence="7" id="KW-0809">Transit peptide</keyword>
<proteinExistence type="inferred from homology"/>
<evidence type="ECO:0000256" key="9">
    <source>
        <dbReference type="ARBA" id="ARBA00023128"/>
    </source>
</evidence>
<dbReference type="Proteomes" id="UP001151699">
    <property type="component" value="Chromosome B"/>
</dbReference>
<dbReference type="CDD" id="cd06457">
    <property type="entry name" value="M3A_MIP"/>
    <property type="match status" value="1"/>
</dbReference>
<gene>
    <name evidence="12" type="primary">MIPEP</name>
    <name evidence="12" type="ORF">Bhyg_07217</name>
</gene>
<dbReference type="InterPro" id="IPR033851">
    <property type="entry name" value="M3A_MIP"/>
</dbReference>
<keyword evidence="4 10" id="KW-0479">Metal-binding</keyword>
<dbReference type="InterPro" id="IPR024079">
    <property type="entry name" value="MetalloPept_cat_dom_sf"/>
</dbReference>
<comment type="similarity">
    <text evidence="2 10">Belongs to the peptidase M3 family.</text>
</comment>